<evidence type="ECO:0000313" key="3">
    <source>
        <dbReference type="Proteomes" id="UP000054560"/>
    </source>
</evidence>
<dbReference type="Proteomes" id="UP000054560">
    <property type="component" value="Unassembled WGS sequence"/>
</dbReference>
<dbReference type="GO" id="GO:0004714">
    <property type="term" value="F:transmembrane receptor protein tyrosine kinase activity"/>
    <property type="evidence" value="ECO:0007669"/>
    <property type="project" value="TreeGrafter"/>
</dbReference>
<dbReference type="STRING" id="667725.A0A0L0FE45"/>
<dbReference type="GO" id="GO:0005886">
    <property type="term" value="C:plasma membrane"/>
    <property type="evidence" value="ECO:0007669"/>
    <property type="project" value="TreeGrafter"/>
</dbReference>
<name>A0A0L0FE45_9EUKA</name>
<dbReference type="GO" id="GO:0007169">
    <property type="term" value="P:cell surface receptor protein tyrosine kinase signaling pathway"/>
    <property type="evidence" value="ECO:0007669"/>
    <property type="project" value="TreeGrafter"/>
</dbReference>
<feature type="domain" description="Serine-threonine/tyrosine-protein kinase catalytic" evidence="1">
    <location>
        <begin position="2"/>
        <end position="64"/>
    </location>
</feature>
<sequence>YSLGKLPYAHLVASENMQGYMLREKLSGMFLLQPETMPDAVYDICMDCWDPDPSERPTFRRLQVMLRDLFSEFRSVSVSDFASMNVRQDASNSGSDLSSKPSGFKSRLGKLGMGLGLGAVERSGNLVGGVKSKWKEWNTTGQSSSTLSAHSSLGLESSLSTSSNLAILGNDLTSKAEISPTDNMIYCGMRSAGSSEYSNSMLTSTLDMTEGGGSGYGKYRTV</sequence>
<evidence type="ECO:0000313" key="2">
    <source>
        <dbReference type="EMBL" id="KNC74338.1"/>
    </source>
</evidence>
<dbReference type="EMBL" id="KQ244505">
    <property type="protein sequence ID" value="KNC74338.1"/>
    <property type="molecule type" value="Genomic_DNA"/>
</dbReference>
<dbReference type="PANTHER" id="PTHR24416:SF611">
    <property type="entry name" value="TYROSINE-PROTEIN KINASE TRANSMEMBRANE RECEPTOR ROR"/>
    <property type="match status" value="1"/>
</dbReference>
<dbReference type="RefSeq" id="XP_014148240.1">
    <property type="nucleotide sequence ID" value="XM_014292765.1"/>
</dbReference>
<dbReference type="InterPro" id="IPR011009">
    <property type="entry name" value="Kinase-like_dom_sf"/>
</dbReference>
<dbReference type="GO" id="GO:0043235">
    <property type="term" value="C:receptor complex"/>
    <property type="evidence" value="ECO:0007669"/>
    <property type="project" value="TreeGrafter"/>
</dbReference>
<reference evidence="2 3" key="1">
    <citation type="submission" date="2011-02" db="EMBL/GenBank/DDBJ databases">
        <title>The Genome Sequence of Sphaeroforma arctica JP610.</title>
        <authorList>
            <consortium name="The Broad Institute Genome Sequencing Platform"/>
            <person name="Russ C."/>
            <person name="Cuomo C."/>
            <person name="Young S.K."/>
            <person name="Zeng Q."/>
            <person name="Gargeya S."/>
            <person name="Alvarado L."/>
            <person name="Berlin A."/>
            <person name="Chapman S.B."/>
            <person name="Chen Z."/>
            <person name="Freedman E."/>
            <person name="Gellesch M."/>
            <person name="Goldberg J."/>
            <person name="Griggs A."/>
            <person name="Gujja S."/>
            <person name="Heilman E."/>
            <person name="Heiman D."/>
            <person name="Howarth C."/>
            <person name="Mehta T."/>
            <person name="Neiman D."/>
            <person name="Pearson M."/>
            <person name="Roberts A."/>
            <person name="Saif S."/>
            <person name="Shea T."/>
            <person name="Shenoy N."/>
            <person name="Sisk P."/>
            <person name="Stolte C."/>
            <person name="Sykes S."/>
            <person name="White J."/>
            <person name="Yandava C."/>
            <person name="Burger G."/>
            <person name="Gray M.W."/>
            <person name="Holland P.W.H."/>
            <person name="King N."/>
            <person name="Lang F.B.F."/>
            <person name="Roger A.J."/>
            <person name="Ruiz-Trillo I."/>
            <person name="Haas B."/>
            <person name="Nusbaum C."/>
            <person name="Birren B."/>
        </authorList>
    </citation>
    <scope>NUCLEOTIDE SEQUENCE [LARGE SCALE GENOMIC DNA]</scope>
    <source>
        <strain evidence="2 3">JP610</strain>
    </source>
</reference>
<protein>
    <recommendedName>
        <fullName evidence="1">Serine-threonine/tyrosine-protein kinase catalytic domain-containing protein</fullName>
    </recommendedName>
</protein>
<dbReference type="PANTHER" id="PTHR24416">
    <property type="entry name" value="TYROSINE-PROTEIN KINASE RECEPTOR"/>
    <property type="match status" value="1"/>
</dbReference>
<dbReference type="Pfam" id="PF07714">
    <property type="entry name" value="PK_Tyr_Ser-Thr"/>
    <property type="match status" value="1"/>
</dbReference>
<dbReference type="OrthoDB" id="9943809at2759"/>
<dbReference type="GeneID" id="25913616"/>
<dbReference type="InterPro" id="IPR050122">
    <property type="entry name" value="RTK"/>
</dbReference>
<dbReference type="InterPro" id="IPR001245">
    <property type="entry name" value="Ser-Thr/Tyr_kinase_cat_dom"/>
</dbReference>
<keyword evidence="3" id="KW-1185">Reference proteome</keyword>
<organism evidence="2 3">
    <name type="scientific">Sphaeroforma arctica JP610</name>
    <dbReference type="NCBI Taxonomy" id="667725"/>
    <lineage>
        <taxon>Eukaryota</taxon>
        <taxon>Ichthyosporea</taxon>
        <taxon>Ichthyophonida</taxon>
        <taxon>Sphaeroforma</taxon>
    </lineage>
</organism>
<feature type="non-terminal residue" evidence="2">
    <location>
        <position position="1"/>
    </location>
</feature>
<dbReference type="AlphaFoldDB" id="A0A0L0FE45"/>
<evidence type="ECO:0000259" key="1">
    <source>
        <dbReference type="Pfam" id="PF07714"/>
    </source>
</evidence>
<gene>
    <name evidence="2" type="ORF">SARC_13112</name>
</gene>
<dbReference type="Gene3D" id="1.10.510.10">
    <property type="entry name" value="Transferase(Phosphotransferase) domain 1"/>
    <property type="match status" value="1"/>
</dbReference>
<dbReference type="SUPFAM" id="SSF56112">
    <property type="entry name" value="Protein kinase-like (PK-like)"/>
    <property type="match status" value="1"/>
</dbReference>
<accession>A0A0L0FE45</accession>
<proteinExistence type="predicted"/>